<dbReference type="GO" id="GO:0005737">
    <property type="term" value="C:cytoplasm"/>
    <property type="evidence" value="ECO:0007669"/>
    <property type="project" value="UniProtKB-SubCell"/>
</dbReference>
<organism evidence="5 6">
    <name type="scientific">Perkinsus chesapeaki</name>
    <name type="common">Clam parasite</name>
    <name type="synonym">Perkinsus andrewsi</name>
    <dbReference type="NCBI Taxonomy" id="330153"/>
    <lineage>
        <taxon>Eukaryota</taxon>
        <taxon>Sar</taxon>
        <taxon>Alveolata</taxon>
        <taxon>Perkinsozoa</taxon>
        <taxon>Perkinsea</taxon>
        <taxon>Perkinsida</taxon>
        <taxon>Perkinsidae</taxon>
        <taxon>Perkinsus</taxon>
    </lineage>
</organism>
<evidence type="ECO:0000313" key="6">
    <source>
        <dbReference type="Proteomes" id="UP000591131"/>
    </source>
</evidence>
<evidence type="ECO:0000313" key="5">
    <source>
        <dbReference type="EMBL" id="KAF4661706.1"/>
    </source>
</evidence>
<dbReference type="SUPFAM" id="SSF52540">
    <property type="entry name" value="P-loop containing nucleoside triphosphate hydrolases"/>
    <property type="match status" value="1"/>
</dbReference>
<comment type="subcellular location">
    <subcellularLocation>
        <location evidence="1">Cytoplasm</location>
    </subcellularLocation>
</comment>
<sequence length="647" mass="77176">MVYDTKYFLWGDQGSEQDYKAGLVMAHEKLLELSQLKADLDRLVASVAAVRFIEKYWLEHNQRVKGPLRNRAATRISSWWKSIPSRRVYRKFVEVKRKNAAAVKLQSFWRGRLARKETVYRRELATHSRLIRRVQAHWRGRIARRKVASLRREIAERQAELTAVTFIQAAYRRKSHRRQTLVREILAVKVARVWRQFVRRRKLKQRICAESIQLYWRALKRRQTVKEARKESAVAIQSAWRGNRARRERAKQLDVIVQLQARRRATVARMRVNDIREAAARESRMLQATAFLQALCKGNQQRRKFLTEKMMVIKVQRAWKSFVARRQLEREMAVRIQRAVRRWQQRRRLEKATLVVQSVRRGTLARRESMKHRELILRLQARWRGCVARREVFELKEAILLEGRVINALTFVQAMYKGNRQRRRFLWERMMVMKVQRTWRRFVKRRQLKRKIAIKTIQLFWLGRKVAWKGKEGREKATVVLQTSIRTALCRRRLRELEVECFKQRSAECAARCLPPSHPRSAWANYTMVSRTEGADTVKVLSTDLRYPLNEHGLTRDGVLLNGLDPRTTPFTRVIIKVKRFEAETITIDRMKLATRAIERWWRAIRPKKGHENTSASWLDMIKQYASDEMARRLEFLRESAVDLSRD</sequence>
<dbReference type="GO" id="GO:0051295">
    <property type="term" value="P:establishment of meiotic spindle localization"/>
    <property type="evidence" value="ECO:0007669"/>
    <property type="project" value="TreeGrafter"/>
</dbReference>
<evidence type="ECO:0000256" key="2">
    <source>
        <dbReference type="ARBA" id="ARBA00022490"/>
    </source>
</evidence>
<evidence type="ECO:0000256" key="4">
    <source>
        <dbReference type="ARBA" id="ARBA00022860"/>
    </source>
</evidence>
<dbReference type="SMART" id="SM00015">
    <property type="entry name" value="IQ"/>
    <property type="match status" value="14"/>
</dbReference>
<dbReference type="InterPro" id="IPR051185">
    <property type="entry name" value="ASPM"/>
</dbReference>
<dbReference type="PANTHER" id="PTHR22706:SF1">
    <property type="entry name" value="ASSEMBLY FACTOR FOR SPINDLE MICROTUBULES"/>
    <property type="match status" value="1"/>
</dbReference>
<dbReference type="GO" id="GO:0007051">
    <property type="term" value="P:spindle organization"/>
    <property type="evidence" value="ECO:0007669"/>
    <property type="project" value="TreeGrafter"/>
</dbReference>
<comment type="caution">
    <text evidence="5">The sequence shown here is derived from an EMBL/GenBank/DDBJ whole genome shotgun (WGS) entry which is preliminary data.</text>
</comment>
<reference evidence="5 6" key="1">
    <citation type="submission" date="2020-04" db="EMBL/GenBank/DDBJ databases">
        <title>Perkinsus chesapeaki whole genome sequence.</title>
        <authorList>
            <person name="Bogema D.R."/>
        </authorList>
    </citation>
    <scope>NUCLEOTIDE SEQUENCE [LARGE SCALE GENOMIC DNA]</scope>
    <source>
        <strain evidence="5">ATCC PRA-425</strain>
    </source>
</reference>
<dbReference type="OrthoDB" id="76388at2759"/>
<keyword evidence="4" id="KW-0112">Calmodulin-binding</keyword>
<keyword evidence="3" id="KW-0677">Repeat</keyword>
<dbReference type="Gene3D" id="1.20.5.190">
    <property type="match status" value="4"/>
</dbReference>
<keyword evidence="2" id="KW-0963">Cytoplasm</keyword>
<dbReference type="InterPro" id="IPR000048">
    <property type="entry name" value="IQ_motif_EF-hand-BS"/>
</dbReference>
<keyword evidence="6" id="KW-1185">Reference proteome</keyword>
<dbReference type="Pfam" id="PF00612">
    <property type="entry name" value="IQ"/>
    <property type="match status" value="4"/>
</dbReference>
<dbReference type="GO" id="GO:0005516">
    <property type="term" value="F:calmodulin binding"/>
    <property type="evidence" value="ECO:0007669"/>
    <property type="project" value="UniProtKB-KW"/>
</dbReference>
<dbReference type="PANTHER" id="PTHR22706">
    <property type="entry name" value="ASSEMBLY FACTOR FOR SPINDLE MICROTUBULES"/>
    <property type="match status" value="1"/>
</dbReference>
<name>A0A7J6LRE6_PERCH</name>
<dbReference type="Proteomes" id="UP000591131">
    <property type="component" value="Unassembled WGS sequence"/>
</dbReference>
<evidence type="ECO:0000256" key="3">
    <source>
        <dbReference type="ARBA" id="ARBA00022737"/>
    </source>
</evidence>
<dbReference type="EMBL" id="JAAPAO010000369">
    <property type="protein sequence ID" value="KAF4661706.1"/>
    <property type="molecule type" value="Genomic_DNA"/>
</dbReference>
<gene>
    <name evidence="5" type="ORF">FOL47_006562</name>
</gene>
<dbReference type="InterPro" id="IPR027417">
    <property type="entry name" value="P-loop_NTPase"/>
</dbReference>
<evidence type="ECO:0000256" key="1">
    <source>
        <dbReference type="ARBA" id="ARBA00004496"/>
    </source>
</evidence>
<dbReference type="GO" id="GO:0000922">
    <property type="term" value="C:spindle pole"/>
    <property type="evidence" value="ECO:0007669"/>
    <property type="project" value="TreeGrafter"/>
</dbReference>
<dbReference type="GO" id="GO:0000278">
    <property type="term" value="P:mitotic cell cycle"/>
    <property type="evidence" value="ECO:0007669"/>
    <property type="project" value="TreeGrafter"/>
</dbReference>
<dbReference type="AlphaFoldDB" id="A0A7J6LRE6"/>
<accession>A0A7J6LRE6</accession>
<proteinExistence type="predicted"/>
<dbReference type="PROSITE" id="PS50096">
    <property type="entry name" value="IQ"/>
    <property type="match status" value="10"/>
</dbReference>
<protein>
    <submittedName>
        <fullName evidence="5">Uncharacterized protein</fullName>
    </submittedName>
</protein>